<dbReference type="InterPro" id="IPR019903">
    <property type="entry name" value="RIC_family"/>
</dbReference>
<evidence type="ECO:0000259" key="6">
    <source>
        <dbReference type="Pfam" id="PF10006"/>
    </source>
</evidence>
<dbReference type="Pfam" id="PF10006">
    <property type="entry name" value="DUF2249"/>
    <property type="match status" value="1"/>
</dbReference>
<reference evidence="7 8" key="1">
    <citation type="submission" date="2019-08" db="EMBL/GenBank/DDBJ databases">
        <title>Whole genome sequencing of chitin degrading bacteria Chitinophaga pinensis YS16.</title>
        <authorList>
            <person name="Singh R.P."/>
            <person name="Manchanda G."/>
            <person name="Maurya I.K."/>
            <person name="Joshi N.K."/>
            <person name="Srivastava A.K."/>
        </authorList>
    </citation>
    <scope>NUCLEOTIDE SEQUENCE [LARGE SCALE GENOMIC DNA]</scope>
    <source>
        <strain evidence="7 8">YS-16</strain>
    </source>
</reference>
<keyword evidence="8" id="KW-1185">Reference proteome</keyword>
<feature type="domain" description="Hemerythrin-like" evidence="5">
    <location>
        <begin position="158"/>
        <end position="304"/>
    </location>
</feature>
<dbReference type="AlphaFoldDB" id="A0A5C6LT54"/>
<dbReference type="PANTHER" id="PTHR36438:SF1">
    <property type="entry name" value="IRON-SULFUR CLUSTER REPAIR PROTEIN YTFE"/>
    <property type="match status" value="1"/>
</dbReference>
<keyword evidence="3" id="KW-0479">Metal-binding</keyword>
<keyword evidence="4" id="KW-0408">Iron</keyword>
<comment type="caution">
    <text evidence="7">The sequence shown here is derived from an EMBL/GenBank/DDBJ whole genome shotgun (WGS) entry which is preliminary data.</text>
</comment>
<dbReference type="Proteomes" id="UP000318815">
    <property type="component" value="Unassembled WGS sequence"/>
</dbReference>
<evidence type="ECO:0000256" key="4">
    <source>
        <dbReference type="ARBA" id="ARBA00023004"/>
    </source>
</evidence>
<evidence type="ECO:0000256" key="1">
    <source>
        <dbReference type="ARBA" id="ARBA00004496"/>
    </source>
</evidence>
<dbReference type="RefSeq" id="WP_146306953.1">
    <property type="nucleotide sequence ID" value="NZ_VOHS01000026.1"/>
</dbReference>
<dbReference type="InterPro" id="IPR018720">
    <property type="entry name" value="DUF2249"/>
</dbReference>
<evidence type="ECO:0000313" key="7">
    <source>
        <dbReference type="EMBL" id="TWV98078.1"/>
    </source>
</evidence>
<name>A0A5C6LT54_9BACT</name>
<evidence type="ECO:0000256" key="3">
    <source>
        <dbReference type="ARBA" id="ARBA00022723"/>
    </source>
</evidence>
<comment type="subcellular location">
    <subcellularLocation>
        <location evidence="1">Cytoplasm</location>
    </subcellularLocation>
</comment>
<dbReference type="GO" id="GO:0005737">
    <property type="term" value="C:cytoplasm"/>
    <property type="evidence" value="ECO:0007669"/>
    <property type="project" value="UniProtKB-SubCell"/>
</dbReference>
<dbReference type="Pfam" id="PF01814">
    <property type="entry name" value="Hemerythrin"/>
    <property type="match status" value="1"/>
</dbReference>
<dbReference type="GO" id="GO:0046872">
    <property type="term" value="F:metal ion binding"/>
    <property type="evidence" value="ECO:0007669"/>
    <property type="project" value="UniProtKB-KW"/>
</dbReference>
<dbReference type="Gene3D" id="1.10.3910.10">
    <property type="entry name" value="SP0561-like"/>
    <property type="match status" value="1"/>
</dbReference>
<dbReference type="OrthoDB" id="9797132at2"/>
<sequence length="313" mass="35472">MNTITTLDVPALPPAIRHQTLIQTFEALLPGESFIIHNDHDPRPLYYELLSKKGNILTFEYLQNGPDIWRVVVKKRIQSPDQITVADIAAADYRKAEVFGKYGIDFCCGGNITLKEAAAQAGITTETLVTALEAATKNTSFHSEKNFIDQTADKLIDYIVSTHHRYVKENIPVIEQLVTKVAKVHRAEQAGLQQLETATRSFLKDLQLHLHKEEHILFPAILQLTKDPHDVSRRGLVLSAVKLMRAEHESSGEELHAFRQLTNNYTLPESACNTYAFLFNKMKEFEADLLIHIHLENNILFPKAVQLKQQLSQ</sequence>
<evidence type="ECO:0000313" key="8">
    <source>
        <dbReference type="Proteomes" id="UP000318815"/>
    </source>
</evidence>
<evidence type="ECO:0000259" key="5">
    <source>
        <dbReference type="Pfam" id="PF01814"/>
    </source>
</evidence>
<dbReference type="Pfam" id="PF04405">
    <property type="entry name" value="ScdA_N"/>
    <property type="match status" value="1"/>
</dbReference>
<dbReference type="Gene3D" id="1.20.120.520">
    <property type="entry name" value="nmb1532 protein domain like"/>
    <property type="match status" value="1"/>
</dbReference>
<dbReference type="InterPro" id="IPR012312">
    <property type="entry name" value="Hemerythrin-like"/>
</dbReference>
<evidence type="ECO:0000256" key="2">
    <source>
        <dbReference type="ARBA" id="ARBA00022490"/>
    </source>
</evidence>
<protein>
    <submittedName>
        <fullName evidence="7">Iron-sulfur cluster repair di-iron protein</fullName>
    </submittedName>
</protein>
<proteinExistence type="predicted"/>
<dbReference type="InterPro" id="IPR038062">
    <property type="entry name" value="ScdA-like_N_sf"/>
</dbReference>
<organism evidence="7 8">
    <name type="scientific">Chitinophaga pinensis</name>
    <dbReference type="NCBI Taxonomy" id="79329"/>
    <lineage>
        <taxon>Bacteria</taxon>
        <taxon>Pseudomonadati</taxon>
        <taxon>Bacteroidota</taxon>
        <taxon>Chitinophagia</taxon>
        <taxon>Chitinophagales</taxon>
        <taxon>Chitinophagaceae</taxon>
        <taxon>Chitinophaga</taxon>
    </lineage>
</organism>
<accession>A0A5C6LT54</accession>
<dbReference type="EMBL" id="VOHS01000026">
    <property type="protein sequence ID" value="TWV98078.1"/>
    <property type="molecule type" value="Genomic_DNA"/>
</dbReference>
<feature type="domain" description="DUF2249" evidence="6">
    <location>
        <begin position="6"/>
        <end position="74"/>
    </location>
</feature>
<dbReference type="NCBIfam" id="TIGR03652">
    <property type="entry name" value="FeS_repair_RIC"/>
    <property type="match status" value="1"/>
</dbReference>
<dbReference type="PANTHER" id="PTHR36438">
    <property type="entry name" value="IRON-SULFUR CLUSTER REPAIR PROTEIN YTFE"/>
    <property type="match status" value="1"/>
</dbReference>
<keyword evidence="2" id="KW-0963">Cytoplasm</keyword>
<gene>
    <name evidence="7" type="primary">ric</name>
    <name evidence="7" type="ORF">FEF09_21155</name>
</gene>